<keyword evidence="2" id="KW-1185">Reference proteome</keyword>
<reference evidence="2" key="1">
    <citation type="journal article" date="2019" name="Int. J. Syst. Evol. Microbiol.">
        <title>The Global Catalogue of Microorganisms (GCM) 10K type strain sequencing project: providing services to taxonomists for standard genome sequencing and annotation.</title>
        <authorList>
            <consortium name="The Broad Institute Genomics Platform"/>
            <consortium name="The Broad Institute Genome Sequencing Center for Infectious Disease"/>
            <person name="Wu L."/>
            <person name="Ma J."/>
        </authorList>
    </citation>
    <scope>NUCLEOTIDE SEQUENCE [LARGE SCALE GENOMIC DNA]</scope>
    <source>
        <strain evidence="2">JCM 3369</strain>
    </source>
</reference>
<dbReference type="Proteomes" id="UP001596380">
    <property type="component" value="Unassembled WGS sequence"/>
</dbReference>
<dbReference type="EMBL" id="JBHSXS010000002">
    <property type="protein sequence ID" value="MFC6879251.1"/>
    <property type="molecule type" value="Genomic_DNA"/>
</dbReference>
<protein>
    <submittedName>
        <fullName evidence="1">Uncharacterized protein</fullName>
    </submittedName>
</protein>
<accession>A0ABW2CEF0</accession>
<dbReference type="InterPro" id="IPR045428">
    <property type="entry name" value="EACC1"/>
</dbReference>
<evidence type="ECO:0000313" key="1">
    <source>
        <dbReference type="EMBL" id="MFC6879251.1"/>
    </source>
</evidence>
<dbReference type="RefSeq" id="WP_378041727.1">
    <property type="nucleotide sequence ID" value="NZ_JBHSXE010000001.1"/>
</dbReference>
<dbReference type="Pfam" id="PF19953">
    <property type="entry name" value="EACC1"/>
    <property type="match status" value="1"/>
</dbReference>
<comment type="caution">
    <text evidence="1">The sequence shown here is derived from an EMBL/GenBank/DDBJ whole genome shotgun (WGS) entry which is preliminary data.</text>
</comment>
<proteinExistence type="predicted"/>
<organism evidence="1 2">
    <name type="scientific">Actinomadura yumaensis</name>
    <dbReference type="NCBI Taxonomy" id="111807"/>
    <lineage>
        <taxon>Bacteria</taxon>
        <taxon>Bacillati</taxon>
        <taxon>Actinomycetota</taxon>
        <taxon>Actinomycetes</taxon>
        <taxon>Streptosporangiales</taxon>
        <taxon>Thermomonosporaceae</taxon>
        <taxon>Actinomadura</taxon>
    </lineage>
</organism>
<name>A0ABW2CEF0_9ACTN</name>
<gene>
    <name evidence="1" type="ORF">ACFQKB_05680</name>
</gene>
<evidence type="ECO:0000313" key="2">
    <source>
        <dbReference type="Proteomes" id="UP001596380"/>
    </source>
</evidence>
<sequence>MTEARVWEKVAITVPDGGEDDLRSLSDWLRREDVLRGRVELVRAPVERGEMGAAFDGLAVALGSGGVGAVLARSLSVWLRHRTADVRVKVTRPDGGSVEVTVERARDPEAVIEDVRRLTGEDADTGTE</sequence>